<evidence type="ECO:0008006" key="4">
    <source>
        <dbReference type="Google" id="ProtNLM"/>
    </source>
</evidence>
<dbReference type="GeneID" id="25268752"/>
<dbReference type="SMART" id="SM00209">
    <property type="entry name" value="TSP1"/>
    <property type="match status" value="1"/>
</dbReference>
<dbReference type="InterPro" id="IPR000884">
    <property type="entry name" value="TSP1_rpt"/>
</dbReference>
<name>U6GG42_EIMAC</name>
<keyword evidence="3" id="KW-1185">Reference proteome</keyword>
<evidence type="ECO:0000313" key="2">
    <source>
        <dbReference type="EMBL" id="CDI78273.1"/>
    </source>
</evidence>
<sequence>MAGSHLRIVLFASLYISFLLLGWLVPSFSLSIVQSTVVTGRASPAKPKNDFSVRKLEKLLTPEGLPAVERLSSVSLPSGKVLLLLNSCSAADEHDSSSPPLDEQAFFGCDVNLQQIDPSNNWNRYEMQLLRSTDLPEVRAQGLWAEETNGEVEKVVLLLWSASCRTRQETCRCNRNDGCKISFNGGSHDSCLSPIYEGKVAPLGARLCQGTSSTGQGDNGECYYYSLEATHGWGCGSASEEPVEKDNSKHSASGVTPKDGISWQSTRKEIWSRHGVRLGSAVGVRYGSLFLAEFNGSGELKWLKSIAHNALIPYEQEQRTTIVGGDVKGTDGQVKRQYAVTVVREMWGRKKEKVIVSPKCETILLNSSAELADEQLPGSECESCLHTSASLHPETGHWASICISTKLPKLGISINGSLVVNSATRYQAETQEIPSLEESISYYKDTGGRLLPIEGGRWVLIWRQTSWKASEIEGFNATTATLKAAVWDGLDGSLKTSVSLLGPVLEHRLMKLDAVSLSLQNAVVTVADYILEDAKAALVDLSNLNIPGPASMVTVAGVQAGALFGRIYGHPLLRLSDSTALWLGIAKENASPSVGPSTLLPDWKPSTTSRAVLISMNQDEENCQGQWKATTSNCPSSCLQQHTFWSRSDGGDCPWDAHAFRLIHCEGGDCPDWRKEAVIFAGNKAAEANKLLDRNLSSAVTMGPVPSSIELRLAKPVDLEAVEVFVNRADVSLVLSIQDAEANWLSTVSTTLSAPPLEMADVAYPWVTRYLSLKRVSTLQLRAAPLTSTTEGAWAVDILEVRLQSTPSLPCTGGGFSDGDKGCETAPENPPSLEALDCKGDWEDWSICDTSCTRMRQFSVESPPKKGGRPCLSHEVEPCTGNAALSDVADYVPSMPRKIKYGAVSCLDGKIRKTCLLHGTRKDRSRQAAA</sequence>
<protein>
    <recommendedName>
        <fullName evidence="4">Thrombospondin type 1 domain-containing protein</fullName>
    </recommendedName>
</protein>
<dbReference type="OrthoDB" id="328886at2759"/>
<dbReference type="EMBL" id="HG670842">
    <property type="protein sequence ID" value="CDI78273.1"/>
    <property type="molecule type" value="Genomic_DNA"/>
</dbReference>
<evidence type="ECO:0000313" key="3">
    <source>
        <dbReference type="Proteomes" id="UP000018050"/>
    </source>
</evidence>
<gene>
    <name evidence="2" type="ORF">EAH_00006820</name>
</gene>
<reference evidence="2" key="2">
    <citation type="submission" date="2013-10" db="EMBL/GenBank/DDBJ databases">
        <authorList>
            <person name="Aslett M."/>
        </authorList>
    </citation>
    <scope>NUCLEOTIDE SEQUENCE</scope>
    <source>
        <strain evidence="2">Houghton</strain>
    </source>
</reference>
<dbReference type="VEuPathDB" id="ToxoDB:EAH_00006820"/>
<dbReference type="RefSeq" id="XP_013251485.1">
    <property type="nucleotide sequence ID" value="XM_013396031.1"/>
</dbReference>
<proteinExistence type="predicted"/>
<dbReference type="AlphaFoldDB" id="U6GG42"/>
<dbReference type="OMA" id="IAFWTAR"/>
<accession>U6GG42</accession>
<evidence type="ECO:0000256" key="1">
    <source>
        <dbReference type="SAM" id="MobiDB-lite"/>
    </source>
</evidence>
<reference evidence="2" key="1">
    <citation type="submission" date="2013-10" db="EMBL/GenBank/DDBJ databases">
        <title>Genomic analysis of the causative agents of coccidiosis in chickens.</title>
        <authorList>
            <person name="Reid A.J."/>
            <person name="Blake D."/>
            <person name="Billington K."/>
            <person name="Browne H."/>
            <person name="Dunn M."/>
            <person name="Hung S."/>
            <person name="Kawahara F."/>
            <person name="Miranda-Saavedra D."/>
            <person name="Mourier T."/>
            <person name="Nagra H."/>
            <person name="Otto T.D."/>
            <person name="Rawlings N."/>
            <person name="Sanchez A."/>
            <person name="Sanders M."/>
            <person name="Subramaniam C."/>
            <person name="Tay Y."/>
            <person name="Dear P."/>
            <person name="Doerig C."/>
            <person name="Gruber A."/>
            <person name="Parkinson J."/>
            <person name="Shirley M."/>
            <person name="Wan K.L."/>
            <person name="Berriman M."/>
            <person name="Tomley F."/>
            <person name="Pain A."/>
        </authorList>
    </citation>
    <scope>NUCLEOTIDE SEQUENCE</scope>
    <source>
        <strain evidence="2">Houghton</strain>
    </source>
</reference>
<dbReference type="Proteomes" id="UP000018050">
    <property type="component" value="Unassembled WGS sequence"/>
</dbReference>
<dbReference type="PROSITE" id="PS50092">
    <property type="entry name" value="TSP1"/>
    <property type="match status" value="1"/>
</dbReference>
<feature type="region of interest" description="Disordered" evidence="1">
    <location>
        <begin position="238"/>
        <end position="260"/>
    </location>
</feature>
<organism evidence="2 3">
    <name type="scientific">Eimeria acervulina</name>
    <name type="common">Coccidian parasite</name>
    <dbReference type="NCBI Taxonomy" id="5801"/>
    <lineage>
        <taxon>Eukaryota</taxon>
        <taxon>Sar</taxon>
        <taxon>Alveolata</taxon>
        <taxon>Apicomplexa</taxon>
        <taxon>Conoidasida</taxon>
        <taxon>Coccidia</taxon>
        <taxon>Eucoccidiorida</taxon>
        <taxon>Eimeriorina</taxon>
        <taxon>Eimeriidae</taxon>
        <taxon>Eimeria</taxon>
    </lineage>
</organism>